<evidence type="ECO:0000259" key="3">
    <source>
        <dbReference type="PROSITE" id="PS50127"/>
    </source>
</evidence>
<dbReference type="PANTHER" id="PTHR46116:SF13">
    <property type="entry name" value="UBIQUITIN-CONJUGATING ENZYME E2 24-RELATED"/>
    <property type="match status" value="1"/>
</dbReference>
<gene>
    <name evidence="4" type="ORF">Scaly_0330500</name>
</gene>
<accession>A0AAW2SC49</accession>
<evidence type="ECO:0000256" key="2">
    <source>
        <dbReference type="ARBA" id="ARBA00022786"/>
    </source>
</evidence>
<dbReference type="GO" id="GO:0061631">
    <property type="term" value="F:ubiquitin conjugating enzyme activity"/>
    <property type="evidence" value="ECO:0007669"/>
    <property type="project" value="TreeGrafter"/>
</dbReference>
<keyword evidence="1" id="KW-0808">Transferase</keyword>
<sequence length="298" mass="35395">MDQHLPSTSNTENYRRKTNFEDLEIKTMYGEIEEREDKVERNFNRFRNFDIISHPSRDHHYLNYRPCNPKKTGRGSSFTRRIEQEWSLLDDNIPNSIFIRAYQHRIDLLRAVIIGPPGTPYHHCLFFFDICFPRNYPSTPPKLHYRSYNLDLNPSLRPDGRVCLTLCETWFDRLKQNWLGSNNKGKWNPNESNLLQVLLGIQNLIGSSNPRSLEHSRFMSTCEMMIRILGRPPQDFEDFVAGHFRKRAHPVLLKFKENNYDSKLMINLFVSLFKAFVRNGAYCKHHLDFLKSRKLQNQ</sequence>
<name>A0AAW2SC49_9LAMI</name>
<dbReference type="InterPro" id="IPR016135">
    <property type="entry name" value="UBQ-conjugating_enzyme/RWD"/>
</dbReference>
<dbReference type="AlphaFoldDB" id="A0AAW2SC49"/>
<protein>
    <submittedName>
        <fullName evidence="4">Ubiquitin-conjugating enzyme E2 25</fullName>
    </submittedName>
</protein>
<dbReference type="SMART" id="SM00212">
    <property type="entry name" value="UBCc"/>
    <property type="match status" value="1"/>
</dbReference>
<dbReference type="SUPFAM" id="SSF54495">
    <property type="entry name" value="UBC-like"/>
    <property type="match status" value="1"/>
</dbReference>
<dbReference type="PROSITE" id="PS50127">
    <property type="entry name" value="UBC_2"/>
    <property type="match status" value="1"/>
</dbReference>
<reference evidence="4" key="2">
    <citation type="journal article" date="2024" name="Plant">
        <title>Genomic evolution and insights into agronomic trait innovations of Sesamum species.</title>
        <authorList>
            <person name="Miao H."/>
            <person name="Wang L."/>
            <person name="Qu L."/>
            <person name="Liu H."/>
            <person name="Sun Y."/>
            <person name="Le M."/>
            <person name="Wang Q."/>
            <person name="Wei S."/>
            <person name="Zheng Y."/>
            <person name="Lin W."/>
            <person name="Duan Y."/>
            <person name="Cao H."/>
            <person name="Xiong S."/>
            <person name="Wang X."/>
            <person name="Wei L."/>
            <person name="Li C."/>
            <person name="Ma Q."/>
            <person name="Ju M."/>
            <person name="Zhao R."/>
            <person name="Li G."/>
            <person name="Mu C."/>
            <person name="Tian Q."/>
            <person name="Mei H."/>
            <person name="Zhang T."/>
            <person name="Gao T."/>
            <person name="Zhang H."/>
        </authorList>
    </citation>
    <scope>NUCLEOTIDE SEQUENCE</scope>
    <source>
        <strain evidence="4">KEN8</strain>
    </source>
</reference>
<dbReference type="InterPro" id="IPR000608">
    <property type="entry name" value="UBC"/>
</dbReference>
<dbReference type="PANTHER" id="PTHR46116">
    <property type="entry name" value="(E3-INDEPENDENT) E2 UBIQUITIN-CONJUGATING ENZYME"/>
    <property type="match status" value="1"/>
</dbReference>
<dbReference type="EMBL" id="JACGWM010000002">
    <property type="protein sequence ID" value="KAL0389734.1"/>
    <property type="molecule type" value="Genomic_DNA"/>
</dbReference>
<proteinExistence type="predicted"/>
<evidence type="ECO:0000313" key="4">
    <source>
        <dbReference type="EMBL" id="KAL0389734.1"/>
    </source>
</evidence>
<dbReference type="Pfam" id="PF00179">
    <property type="entry name" value="UQ_con"/>
    <property type="match status" value="1"/>
</dbReference>
<evidence type="ECO:0000256" key="1">
    <source>
        <dbReference type="ARBA" id="ARBA00022679"/>
    </source>
</evidence>
<comment type="caution">
    <text evidence="4">The sequence shown here is derived from an EMBL/GenBank/DDBJ whole genome shotgun (WGS) entry which is preliminary data.</text>
</comment>
<dbReference type="Gene3D" id="3.10.110.10">
    <property type="entry name" value="Ubiquitin Conjugating Enzyme"/>
    <property type="match status" value="1"/>
</dbReference>
<keyword evidence="2" id="KW-0833">Ubl conjugation pathway</keyword>
<reference evidence="4" key="1">
    <citation type="submission" date="2020-06" db="EMBL/GenBank/DDBJ databases">
        <authorList>
            <person name="Li T."/>
            <person name="Hu X."/>
            <person name="Zhang T."/>
            <person name="Song X."/>
            <person name="Zhang H."/>
            <person name="Dai N."/>
            <person name="Sheng W."/>
            <person name="Hou X."/>
            <person name="Wei L."/>
        </authorList>
    </citation>
    <scope>NUCLEOTIDE SEQUENCE</scope>
    <source>
        <strain evidence="4">KEN8</strain>
        <tissue evidence="4">Leaf</tissue>
    </source>
</reference>
<organism evidence="4">
    <name type="scientific">Sesamum calycinum</name>
    <dbReference type="NCBI Taxonomy" id="2727403"/>
    <lineage>
        <taxon>Eukaryota</taxon>
        <taxon>Viridiplantae</taxon>
        <taxon>Streptophyta</taxon>
        <taxon>Embryophyta</taxon>
        <taxon>Tracheophyta</taxon>
        <taxon>Spermatophyta</taxon>
        <taxon>Magnoliopsida</taxon>
        <taxon>eudicotyledons</taxon>
        <taxon>Gunneridae</taxon>
        <taxon>Pentapetalae</taxon>
        <taxon>asterids</taxon>
        <taxon>lamiids</taxon>
        <taxon>Lamiales</taxon>
        <taxon>Pedaliaceae</taxon>
        <taxon>Sesamum</taxon>
    </lineage>
</organism>
<feature type="domain" description="UBC core" evidence="3">
    <location>
        <begin position="77"/>
        <end position="249"/>
    </location>
</feature>